<evidence type="ECO:0000313" key="1">
    <source>
        <dbReference type="EMBL" id="RXK86521.1"/>
    </source>
</evidence>
<keyword evidence="2" id="KW-1185">Reference proteome</keyword>
<evidence type="ECO:0000313" key="2">
    <source>
        <dbReference type="Proteomes" id="UP000290545"/>
    </source>
</evidence>
<dbReference type="AlphaFoldDB" id="A0A4Q1DAT5"/>
<sequence>MYKTILLVVMITMIAGVTNCQSLKADIQNRKKAYFTLDTLTFKASNISKDSVRFYVGLKCFYKGKWEEIDNDIFADEPRENEFFGVKPGSSIIVKVPVSALRIDSMFLREKFRLFIGVLPVNTLLYQHLQLPSFKIKSVH</sequence>
<name>A0A4Q1DAT5_9BACT</name>
<accession>A0A4Q1DAT5</accession>
<protein>
    <submittedName>
        <fullName evidence="1">Uncharacterized protein</fullName>
    </submittedName>
</protein>
<reference evidence="1 2" key="1">
    <citation type="submission" date="2019-01" db="EMBL/GenBank/DDBJ databases">
        <title>Filimonas sp. strain TTM-71.</title>
        <authorList>
            <person name="Chen W.-M."/>
        </authorList>
    </citation>
    <scope>NUCLEOTIDE SEQUENCE [LARGE SCALE GENOMIC DNA]</scope>
    <source>
        <strain evidence="1 2">TTM-71</strain>
    </source>
</reference>
<dbReference type="EMBL" id="SDHZ01000001">
    <property type="protein sequence ID" value="RXK86521.1"/>
    <property type="molecule type" value="Genomic_DNA"/>
</dbReference>
<dbReference type="RefSeq" id="WP_129002270.1">
    <property type="nucleotide sequence ID" value="NZ_SDHZ01000001.1"/>
</dbReference>
<proteinExistence type="predicted"/>
<gene>
    <name evidence="1" type="ORF">ESB13_06860</name>
</gene>
<organism evidence="1 2">
    <name type="scientific">Filimonas effusa</name>
    <dbReference type="NCBI Taxonomy" id="2508721"/>
    <lineage>
        <taxon>Bacteria</taxon>
        <taxon>Pseudomonadati</taxon>
        <taxon>Bacteroidota</taxon>
        <taxon>Chitinophagia</taxon>
        <taxon>Chitinophagales</taxon>
        <taxon>Chitinophagaceae</taxon>
        <taxon>Filimonas</taxon>
    </lineage>
</organism>
<dbReference type="Proteomes" id="UP000290545">
    <property type="component" value="Unassembled WGS sequence"/>
</dbReference>
<comment type="caution">
    <text evidence="1">The sequence shown here is derived from an EMBL/GenBank/DDBJ whole genome shotgun (WGS) entry which is preliminary data.</text>
</comment>